<keyword evidence="3" id="KW-1133">Transmembrane helix</keyword>
<keyword evidence="4" id="KW-0472">Membrane</keyword>
<evidence type="ECO:0000259" key="5">
    <source>
        <dbReference type="Pfam" id="PF01490"/>
    </source>
</evidence>
<dbReference type="InterPro" id="IPR013057">
    <property type="entry name" value="AA_transpt_TM"/>
</dbReference>
<gene>
    <name evidence="6" type="ORF">QCA50_019211</name>
</gene>
<keyword evidence="7" id="KW-1185">Reference proteome</keyword>
<keyword evidence="2" id="KW-0812">Transmembrane</keyword>
<reference evidence="6 7" key="1">
    <citation type="submission" date="2022-09" db="EMBL/GenBank/DDBJ databases">
        <authorList>
            <person name="Palmer J.M."/>
        </authorList>
    </citation>
    <scope>NUCLEOTIDE SEQUENCE [LARGE SCALE GENOMIC DNA]</scope>
    <source>
        <strain evidence="6 7">DSM 7382</strain>
    </source>
</reference>
<comment type="caution">
    <text evidence="6">The sequence shown here is derived from an EMBL/GenBank/DDBJ whole genome shotgun (WGS) entry which is preliminary data.</text>
</comment>
<evidence type="ECO:0000256" key="4">
    <source>
        <dbReference type="ARBA" id="ARBA00023136"/>
    </source>
</evidence>
<evidence type="ECO:0000313" key="6">
    <source>
        <dbReference type="EMBL" id="KAK7677779.1"/>
    </source>
</evidence>
<protein>
    <recommendedName>
        <fullName evidence="5">Amino acid transporter transmembrane domain-containing protein</fullName>
    </recommendedName>
</protein>
<proteinExistence type="predicted"/>
<evidence type="ECO:0000256" key="2">
    <source>
        <dbReference type="ARBA" id="ARBA00022692"/>
    </source>
</evidence>
<accession>A0AAW0FFU4</accession>
<comment type="subcellular location">
    <subcellularLocation>
        <location evidence="1">Membrane</location>
    </subcellularLocation>
</comment>
<dbReference type="EMBL" id="JASBNA010000082">
    <property type="protein sequence ID" value="KAK7677779.1"/>
    <property type="molecule type" value="Genomic_DNA"/>
</dbReference>
<dbReference type="GO" id="GO:0016020">
    <property type="term" value="C:membrane"/>
    <property type="evidence" value="ECO:0007669"/>
    <property type="project" value="UniProtKB-SubCell"/>
</dbReference>
<name>A0AAW0FFU4_9APHY</name>
<evidence type="ECO:0000256" key="1">
    <source>
        <dbReference type="ARBA" id="ARBA00004370"/>
    </source>
</evidence>
<feature type="domain" description="Amino acid transporter transmembrane" evidence="5">
    <location>
        <begin position="62"/>
        <end position="99"/>
    </location>
</feature>
<dbReference type="Proteomes" id="UP001385951">
    <property type="component" value="Unassembled WGS sequence"/>
</dbReference>
<dbReference type="AlphaFoldDB" id="A0AAW0FFU4"/>
<evidence type="ECO:0000256" key="3">
    <source>
        <dbReference type="ARBA" id="ARBA00022989"/>
    </source>
</evidence>
<dbReference type="Pfam" id="PF01490">
    <property type="entry name" value="Aa_trans"/>
    <property type="match status" value="1"/>
</dbReference>
<evidence type="ECO:0000313" key="7">
    <source>
        <dbReference type="Proteomes" id="UP001385951"/>
    </source>
</evidence>
<organism evidence="6 7">
    <name type="scientific">Cerrena zonata</name>
    <dbReference type="NCBI Taxonomy" id="2478898"/>
    <lineage>
        <taxon>Eukaryota</taxon>
        <taxon>Fungi</taxon>
        <taxon>Dikarya</taxon>
        <taxon>Basidiomycota</taxon>
        <taxon>Agaricomycotina</taxon>
        <taxon>Agaricomycetes</taxon>
        <taxon>Polyporales</taxon>
        <taxon>Cerrenaceae</taxon>
        <taxon>Cerrena</taxon>
    </lineage>
</organism>
<sequence>MSNQHFEQPYSSVPQTAGRVHLEEQLPQELIELNDINSLDFERTLLHDDEQGEGSDIQQGDSNMKMAFMNMANSILGAGIIGQPFAFKNAGLIDSVLLIDAAIVSDPFFELGDDVGLESEPESRMAVESSKSDEFGRKTGLIGFEKLFIGEVMSFKSLSVTNNEAASFVEVPQTAGLDFVDLIILHWKMVWWKKVKFKYTGTINIGHEIFF</sequence>